<dbReference type="Pfam" id="PF00230">
    <property type="entry name" value="MIP"/>
    <property type="match status" value="1"/>
</dbReference>
<dbReference type="PANTHER" id="PTHR19139">
    <property type="entry name" value="AQUAPORIN TRANSPORTER"/>
    <property type="match status" value="1"/>
</dbReference>
<feature type="transmembrane region" description="Helical" evidence="8">
    <location>
        <begin position="21"/>
        <end position="42"/>
    </location>
</feature>
<comment type="similarity">
    <text evidence="2 7">Belongs to the MIP/aquaporin (TC 1.A.8) family.</text>
</comment>
<evidence type="ECO:0000256" key="3">
    <source>
        <dbReference type="ARBA" id="ARBA00022448"/>
    </source>
</evidence>
<evidence type="ECO:0000256" key="2">
    <source>
        <dbReference type="ARBA" id="ARBA00006175"/>
    </source>
</evidence>
<accession>A0A2I1HF27</accession>
<dbReference type="PANTHER" id="PTHR19139:SF199">
    <property type="entry name" value="MIP17260P"/>
    <property type="match status" value="1"/>
</dbReference>
<feature type="transmembrane region" description="Helical" evidence="8">
    <location>
        <begin position="166"/>
        <end position="191"/>
    </location>
</feature>
<dbReference type="SUPFAM" id="SSF81338">
    <property type="entry name" value="Aquaporin-like"/>
    <property type="match status" value="1"/>
</dbReference>
<gene>
    <name evidence="9" type="ORF">RhiirA4_478605</name>
</gene>
<dbReference type="SMR" id="A0A2I1HF27"/>
<evidence type="ECO:0000313" key="9">
    <source>
        <dbReference type="EMBL" id="PKY57501.1"/>
    </source>
</evidence>
<dbReference type="InterPro" id="IPR023271">
    <property type="entry name" value="Aquaporin-like"/>
</dbReference>
<keyword evidence="10" id="KW-1185">Reference proteome</keyword>
<dbReference type="VEuPathDB" id="FungiDB:FUN_001550"/>
<keyword evidence="5 8" id="KW-1133">Transmembrane helix</keyword>
<feature type="transmembrane region" description="Helical" evidence="8">
    <location>
        <begin position="54"/>
        <end position="78"/>
    </location>
</feature>
<evidence type="ECO:0000256" key="7">
    <source>
        <dbReference type="RuleBase" id="RU000477"/>
    </source>
</evidence>
<keyword evidence="3 7" id="KW-0813">Transport</keyword>
<dbReference type="OrthoDB" id="3222at2759"/>
<comment type="caution">
    <text evidence="9">The sequence shown here is derived from an EMBL/GenBank/DDBJ whole genome shotgun (WGS) entry which is preliminary data.</text>
</comment>
<proteinExistence type="inferred from homology"/>
<reference evidence="9 10" key="1">
    <citation type="submission" date="2015-10" db="EMBL/GenBank/DDBJ databases">
        <title>Genome analyses suggest a sexual origin of heterokaryosis in a supposedly ancient asexual fungus.</title>
        <authorList>
            <person name="Ropars J."/>
            <person name="Sedzielewska K."/>
            <person name="Noel J."/>
            <person name="Charron P."/>
            <person name="Farinelli L."/>
            <person name="Marton T."/>
            <person name="Kruger M."/>
            <person name="Pelin A."/>
            <person name="Brachmann A."/>
            <person name="Corradi N."/>
        </authorList>
    </citation>
    <scope>NUCLEOTIDE SEQUENCE [LARGE SCALE GENOMIC DNA]</scope>
    <source>
        <strain evidence="9 10">A4</strain>
    </source>
</reference>
<dbReference type="VEuPathDB" id="FungiDB:RhiirFUN_026390"/>
<evidence type="ECO:0000256" key="8">
    <source>
        <dbReference type="SAM" id="Phobius"/>
    </source>
</evidence>
<feature type="transmembrane region" description="Helical" evidence="8">
    <location>
        <begin position="99"/>
        <end position="117"/>
    </location>
</feature>
<keyword evidence="4 7" id="KW-0812">Transmembrane</keyword>
<dbReference type="EMBL" id="LLXI01002577">
    <property type="protein sequence ID" value="PKY57501.1"/>
    <property type="molecule type" value="Genomic_DNA"/>
</dbReference>
<dbReference type="AlphaFoldDB" id="A0A2I1HF27"/>
<dbReference type="PRINTS" id="PR00783">
    <property type="entry name" value="MINTRINSICP"/>
</dbReference>
<dbReference type="GO" id="GO:0005886">
    <property type="term" value="C:plasma membrane"/>
    <property type="evidence" value="ECO:0007669"/>
    <property type="project" value="TreeGrafter"/>
</dbReference>
<comment type="subcellular location">
    <subcellularLocation>
        <location evidence="1">Membrane</location>
        <topology evidence="1">Multi-pass membrane protein</topology>
    </subcellularLocation>
</comment>
<feature type="transmembrane region" description="Helical" evidence="8">
    <location>
        <begin position="137"/>
        <end position="159"/>
    </location>
</feature>
<dbReference type="InterPro" id="IPR034294">
    <property type="entry name" value="Aquaporin_transptr"/>
</dbReference>
<dbReference type="GO" id="GO:0015250">
    <property type="term" value="F:water channel activity"/>
    <property type="evidence" value="ECO:0007669"/>
    <property type="project" value="TreeGrafter"/>
</dbReference>
<dbReference type="Proteomes" id="UP000234323">
    <property type="component" value="Unassembled WGS sequence"/>
</dbReference>
<dbReference type="InterPro" id="IPR000425">
    <property type="entry name" value="MIP"/>
</dbReference>
<evidence type="ECO:0000256" key="4">
    <source>
        <dbReference type="ARBA" id="ARBA00022692"/>
    </source>
</evidence>
<keyword evidence="6 8" id="KW-0472">Membrane</keyword>
<feature type="transmembrane region" description="Helical" evidence="8">
    <location>
        <begin position="211"/>
        <end position="231"/>
    </location>
</feature>
<name>A0A2I1HF27_9GLOM</name>
<organism evidence="9 10">
    <name type="scientific">Rhizophagus irregularis</name>
    <dbReference type="NCBI Taxonomy" id="588596"/>
    <lineage>
        <taxon>Eukaryota</taxon>
        <taxon>Fungi</taxon>
        <taxon>Fungi incertae sedis</taxon>
        <taxon>Mucoromycota</taxon>
        <taxon>Glomeromycotina</taxon>
        <taxon>Glomeromycetes</taxon>
        <taxon>Glomerales</taxon>
        <taxon>Glomeraceae</taxon>
        <taxon>Rhizophagus</taxon>
    </lineage>
</organism>
<evidence type="ECO:0000256" key="1">
    <source>
        <dbReference type="ARBA" id="ARBA00004141"/>
    </source>
</evidence>
<evidence type="ECO:0000256" key="5">
    <source>
        <dbReference type="ARBA" id="ARBA00022989"/>
    </source>
</evidence>
<dbReference type="VEuPathDB" id="FungiDB:RhiirA1_408746"/>
<sequence>MGSYLSPKYINQRQRYVAGAFGEFVGTAYFLFMGVGGAVNFLNNAAGSPLPGFAIPFCFGFSLFVNVFIWAPISGGVFNPSITIALMATNPKEFPWYRGILYIVCQFLGALFGSWLIDLIQPEAPNAATLLADGVSVAQGLFLEMFATSVLTMAVLILAGERHGKYVAPFGIGMSLFISALCAGPYTGASLNPARTLGPAIVANQYGRAHWIYYVGPTLGSLLAAGYWHILRILDIDVVDLKNALKKCEICRKEDPKIRKCEECVDKETKGEKHDVV</sequence>
<protein>
    <submittedName>
        <fullName evidence="9">Aquaporin-like protein</fullName>
    </submittedName>
</protein>
<dbReference type="Gene3D" id="1.20.1080.10">
    <property type="entry name" value="Glycerol uptake facilitator protein"/>
    <property type="match status" value="1"/>
</dbReference>
<evidence type="ECO:0000313" key="10">
    <source>
        <dbReference type="Proteomes" id="UP000234323"/>
    </source>
</evidence>
<evidence type="ECO:0000256" key="6">
    <source>
        <dbReference type="ARBA" id="ARBA00023136"/>
    </source>
</evidence>